<dbReference type="GO" id="GO:0009055">
    <property type="term" value="F:electron transfer activity"/>
    <property type="evidence" value="ECO:0007669"/>
    <property type="project" value="InterPro"/>
</dbReference>
<evidence type="ECO:0000256" key="12">
    <source>
        <dbReference type="ARBA" id="ARBA00023004"/>
    </source>
</evidence>
<dbReference type="SUPFAM" id="SSF46626">
    <property type="entry name" value="Cytochrome c"/>
    <property type="match status" value="2"/>
</dbReference>
<keyword evidence="8" id="KW-0479">Metal-binding</keyword>
<sequence>MRQALVAAAAFALAISPAIAQDKPAAAAKPAASKKAAKPSAAPVEEKDAATLEFEKFRAKMIEEGNPAELFEAQGEEMWKTKRGPNNVSLAESCDLGLGVGVVKGAYVQMPRYFADAGKVMDAERRIVWCMVEKQGFKEADLHAKPFASGTYTPEQTSLVTYVAANSKDMKFAVPMKDPHVKDVYEVGKEVVKHRAGPYDFSCNTCHGADGKRIRMQQLPNISTQKGAAMAVLGWPGYRMTGNVMLTHQWRMGDCFRQQRFPEPKYASDTVTALLTYMTANANGVTYTGPGIKR</sequence>
<evidence type="ECO:0000256" key="3">
    <source>
        <dbReference type="ARBA" id="ARBA00012408"/>
    </source>
</evidence>
<comment type="catalytic activity">
    <reaction evidence="18">
        <text>L-cysteinyl-[SoxY protein] + thiosulfate + 2 Fe(III)-[cytochrome c] = S-sulfosulfanyl-L-cysteinyl-[SoxY protein] + 2 Fe(II)-[cytochrome c] + 2 H(+)</text>
        <dbReference type="Rhea" id="RHEA:56720"/>
        <dbReference type="Rhea" id="RHEA-COMP:10350"/>
        <dbReference type="Rhea" id="RHEA-COMP:14328"/>
        <dbReference type="Rhea" id="RHEA-COMP:14399"/>
        <dbReference type="Rhea" id="RHEA-COMP:14691"/>
        <dbReference type="ChEBI" id="CHEBI:15378"/>
        <dbReference type="ChEBI" id="CHEBI:29033"/>
        <dbReference type="ChEBI" id="CHEBI:29034"/>
        <dbReference type="ChEBI" id="CHEBI:29950"/>
        <dbReference type="ChEBI" id="CHEBI:33542"/>
        <dbReference type="ChEBI" id="CHEBI:139321"/>
        <dbReference type="EC" id="2.8.5.2"/>
    </reaction>
</comment>
<feature type="signal peptide" evidence="20">
    <location>
        <begin position="1"/>
        <end position="20"/>
    </location>
</feature>
<dbReference type="GO" id="GO:0070069">
    <property type="term" value="C:cytochrome complex"/>
    <property type="evidence" value="ECO:0007669"/>
    <property type="project" value="InterPro"/>
</dbReference>
<evidence type="ECO:0000256" key="9">
    <source>
        <dbReference type="ARBA" id="ARBA00022729"/>
    </source>
</evidence>
<comment type="caution">
    <text evidence="22">The sequence shown here is derived from an EMBL/GenBank/DDBJ whole genome shotgun (WGS) entry which is preliminary data.</text>
</comment>
<keyword evidence="6" id="KW-0349">Heme</keyword>
<dbReference type="GO" id="GO:0042597">
    <property type="term" value="C:periplasmic space"/>
    <property type="evidence" value="ECO:0007669"/>
    <property type="project" value="UniProtKB-SubCell"/>
</dbReference>
<keyword evidence="7" id="KW-0808">Transferase</keyword>
<organism evidence="22 23">
    <name type="scientific">Sulfurisoma sediminicola</name>
    <dbReference type="NCBI Taxonomy" id="1381557"/>
    <lineage>
        <taxon>Bacteria</taxon>
        <taxon>Pseudomonadati</taxon>
        <taxon>Pseudomonadota</taxon>
        <taxon>Betaproteobacteria</taxon>
        <taxon>Nitrosomonadales</taxon>
        <taxon>Sterolibacteriaceae</taxon>
        <taxon>Sulfurisoma</taxon>
    </lineage>
</organism>
<comment type="subcellular location">
    <subcellularLocation>
        <location evidence="1">Periplasm</location>
    </subcellularLocation>
</comment>
<evidence type="ECO:0000256" key="8">
    <source>
        <dbReference type="ARBA" id="ARBA00022723"/>
    </source>
</evidence>
<name>A0A497XAS0_9PROT</name>
<keyword evidence="12" id="KW-0408">Iron</keyword>
<evidence type="ECO:0000256" key="6">
    <source>
        <dbReference type="ARBA" id="ARBA00022617"/>
    </source>
</evidence>
<proteinExistence type="inferred from homology"/>
<dbReference type="EC" id="2.8.5.2" evidence="3"/>
<dbReference type="AlphaFoldDB" id="A0A497XAS0"/>
<keyword evidence="10" id="KW-0574">Periplasm</keyword>
<evidence type="ECO:0000256" key="7">
    <source>
        <dbReference type="ARBA" id="ARBA00022679"/>
    </source>
</evidence>
<dbReference type="Gene3D" id="1.10.760.10">
    <property type="entry name" value="Cytochrome c-like domain"/>
    <property type="match status" value="2"/>
</dbReference>
<evidence type="ECO:0000256" key="10">
    <source>
        <dbReference type="ARBA" id="ARBA00022764"/>
    </source>
</evidence>
<dbReference type="GO" id="GO:0020037">
    <property type="term" value="F:heme binding"/>
    <property type="evidence" value="ECO:0007669"/>
    <property type="project" value="InterPro"/>
</dbReference>
<dbReference type="EMBL" id="RCCI01000006">
    <property type="protein sequence ID" value="RLJ63656.1"/>
    <property type="molecule type" value="Genomic_DNA"/>
</dbReference>
<reference evidence="22 23" key="1">
    <citation type="submission" date="2018-10" db="EMBL/GenBank/DDBJ databases">
        <title>Genomic Encyclopedia of Type Strains, Phase IV (KMG-IV): sequencing the most valuable type-strain genomes for metagenomic binning, comparative biology and taxonomic classification.</title>
        <authorList>
            <person name="Goeker M."/>
        </authorList>
    </citation>
    <scope>NUCLEOTIDE SEQUENCE [LARGE SCALE GENOMIC DNA]</scope>
    <source>
        <strain evidence="22 23">DSM 26916</strain>
    </source>
</reference>
<evidence type="ECO:0000256" key="20">
    <source>
        <dbReference type="SAM" id="SignalP"/>
    </source>
</evidence>
<dbReference type="NCBIfam" id="TIGR04484">
    <property type="entry name" value="thiosulf_SoxA"/>
    <property type="match status" value="1"/>
</dbReference>
<dbReference type="OrthoDB" id="9808312at2"/>
<dbReference type="InterPro" id="IPR009056">
    <property type="entry name" value="Cyt_c-like_dom"/>
</dbReference>
<keyword evidence="11" id="KW-0249">Electron transport</keyword>
<keyword evidence="23" id="KW-1185">Reference proteome</keyword>
<dbReference type="Pfam" id="PF21342">
    <property type="entry name" value="SoxA-TsdA_cyt-c"/>
    <property type="match status" value="1"/>
</dbReference>
<keyword evidence="5" id="KW-0813">Transport</keyword>
<keyword evidence="9 20" id="KW-0732">Signal</keyword>
<evidence type="ECO:0000313" key="22">
    <source>
        <dbReference type="EMBL" id="RLJ63656.1"/>
    </source>
</evidence>
<dbReference type="InterPro" id="IPR036909">
    <property type="entry name" value="Cyt_c-like_dom_sf"/>
</dbReference>
<dbReference type="Proteomes" id="UP000268908">
    <property type="component" value="Unassembled WGS sequence"/>
</dbReference>
<feature type="chain" id="PRO_5019780172" description="L-cysteine S-thiosulfotransferase subunit SoxA" evidence="20">
    <location>
        <begin position="21"/>
        <end position="294"/>
    </location>
</feature>
<evidence type="ECO:0000256" key="15">
    <source>
        <dbReference type="ARBA" id="ARBA00030833"/>
    </source>
</evidence>
<gene>
    <name evidence="22" type="ORF">DFR35_2286</name>
</gene>
<evidence type="ECO:0000256" key="18">
    <source>
        <dbReference type="ARBA" id="ARBA00048077"/>
    </source>
</evidence>
<comment type="subunit">
    <text evidence="2">Heterodimer of SoxA and SoxX.</text>
</comment>
<comment type="similarity">
    <text evidence="13">Belongs to the SoxA family.</text>
</comment>
<dbReference type="InterPro" id="IPR025710">
    <property type="entry name" value="SoxA"/>
</dbReference>
<evidence type="ECO:0000256" key="4">
    <source>
        <dbReference type="ARBA" id="ARBA00019364"/>
    </source>
</evidence>
<evidence type="ECO:0000256" key="1">
    <source>
        <dbReference type="ARBA" id="ARBA00004418"/>
    </source>
</evidence>
<evidence type="ECO:0000256" key="2">
    <source>
        <dbReference type="ARBA" id="ARBA00011530"/>
    </source>
</evidence>
<evidence type="ECO:0000256" key="19">
    <source>
        <dbReference type="ARBA" id="ARBA00048423"/>
    </source>
</evidence>
<dbReference type="GO" id="GO:0016740">
    <property type="term" value="F:transferase activity"/>
    <property type="evidence" value="ECO:0007669"/>
    <property type="project" value="UniProtKB-KW"/>
</dbReference>
<evidence type="ECO:0000256" key="11">
    <source>
        <dbReference type="ARBA" id="ARBA00022982"/>
    </source>
</evidence>
<evidence type="ECO:0000256" key="14">
    <source>
        <dbReference type="ARBA" id="ARBA00030174"/>
    </source>
</evidence>
<dbReference type="GO" id="GO:0016669">
    <property type="term" value="F:oxidoreductase activity, acting on a sulfur group of donors, cytochrome as acceptor"/>
    <property type="evidence" value="ECO:0007669"/>
    <property type="project" value="InterPro"/>
</dbReference>
<evidence type="ECO:0000256" key="5">
    <source>
        <dbReference type="ARBA" id="ARBA00022448"/>
    </source>
</evidence>
<feature type="domain" description="Cytochrome c" evidence="21">
    <location>
        <begin position="74"/>
        <end position="171"/>
    </location>
</feature>
<evidence type="ECO:0000313" key="23">
    <source>
        <dbReference type="Proteomes" id="UP000268908"/>
    </source>
</evidence>
<evidence type="ECO:0000259" key="21">
    <source>
        <dbReference type="Pfam" id="PF21342"/>
    </source>
</evidence>
<accession>A0A497XAS0</accession>
<evidence type="ECO:0000256" key="13">
    <source>
        <dbReference type="ARBA" id="ARBA00025746"/>
    </source>
</evidence>
<dbReference type="GO" id="GO:0019417">
    <property type="term" value="P:sulfur oxidation"/>
    <property type="evidence" value="ECO:0007669"/>
    <property type="project" value="InterPro"/>
</dbReference>
<evidence type="ECO:0000256" key="16">
    <source>
        <dbReference type="ARBA" id="ARBA00032236"/>
    </source>
</evidence>
<dbReference type="RefSeq" id="WP_121242817.1">
    <property type="nucleotide sequence ID" value="NZ_BHVV01000003.1"/>
</dbReference>
<comment type="catalytic activity">
    <reaction evidence="19">
        <text>S-sulfanyl-L-cysteinyl-[SoxY protein] + thiosulfate + 2 Fe(III)-[cytochrome c] = S-(2-sulfodisulfanyl)-L-cysteinyl-[SoxY protein] + 2 Fe(II)-[cytochrome c] + 2 H(+)</text>
        <dbReference type="Rhea" id="RHEA:51224"/>
        <dbReference type="Rhea" id="RHEA-COMP:10350"/>
        <dbReference type="Rhea" id="RHEA-COMP:14399"/>
        <dbReference type="Rhea" id="RHEA-COMP:14689"/>
        <dbReference type="Rhea" id="RHEA-COMP:14690"/>
        <dbReference type="ChEBI" id="CHEBI:15378"/>
        <dbReference type="ChEBI" id="CHEBI:29033"/>
        <dbReference type="ChEBI" id="CHEBI:29034"/>
        <dbReference type="ChEBI" id="CHEBI:33542"/>
        <dbReference type="ChEBI" id="CHEBI:61963"/>
        <dbReference type="ChEBI" id="CHEBI:140664"/>
        <dbReference type="EC" id="2.8.5.2"/>
    </reaction>
</comment>
<protein>
    <recommendedName>
        <fullName evidence="4">L-cysteine S-thiosulfotransferase subunit SoxA</fullName>
        <ecNumber evidence="3">2.8.5.2</ecNumber>
    </recommendedName>
    <alternativeName>
        <fullName evidence="16">Protein SoxA</fullName>
    </alternativeName>
    <alternativeName>
        <fullName evidence="17">SoxAX cytochrome complex subunit A</fullName>
    </alternativeName>
    <alternativeName>
        <fullName evidence="15">Sulfur oxidizing protein A</fullName>
    </alternativeName>
    <alternativeName>
        <fullName evidence="14">Thiosulfate-oxidizing multienzyme system protein SoxA</fullName>
    </alternativeName>
</protein>
<evidence type="ECO:0000256" key="17">
    <source>
        <dbReference type="ARBA" id="ARBA00032318"/>
    </source>
</evidence>
<dbReference type="GO" id="GO:0046872">
    <property type="term" value="F:metal ion binding"/>
    <property type="evidence" value="ECO:0007669"/>
    <property type="project" value="UniProtKB-KW"/>
</dbReference>